<evidence type="ECO:0000256" key="1">
    <source>
        <dbReference type="ARBA" id="ARBA00023002"/>
    </source>
</evidence>
<dbReference type="InterPro" id="IPR000683">
    <property type="entry name" value="Gfo/Idh/MocA-like_OxRdtase_N"/>
</dbReference>
<evidence type="ECO:0000313" key="4">
    <source>
        <dbReference type="EMBL" id="SVA91902.1"/>
    </source>
</evidence>
<dbReference type="Pfam" id="PF22725">
    <property type="entry name" value="GFO_IDH_MocA_C3"/>
    <property type="match status" value="1"/>
</dbReference>
<reference evidence="4" key="1">
    <citation type="submission" date="2018-05" db="EMBL/GenBank/DDBJ databases">
        <authorList>
            <person name="Lanie J.A."/>
            <person name="Ng W.-L."/>
            <person name="Kazmierczak K.M."/>
            <person name="Andrzejewski T.M."/>
            <person name="Davidsen T.M."/>
            <person name="Wayne K.J."/>
            <person name="Tettelin H."/>
            <person name="Glass J.I."/>
            <person name="Rusch D."/>
            <person name="Podicherti R."/>
            <person name="Tsui H.-C.T."/>
            <person name="Winkler M.E."/>
        </authorList>
    </citation>
    <scope>NUCLEOTIDE SEQUENCE</scope>
</reference>
<gene>
    <name evidence="4" type="ORF">METZ01_LOCUS144756</name>
</gene>
<dbReference type="SUPFAM" id="SSF51735">
    <property type="entry name" value="NAD(P)-binding Rossmann-fold domains"/>
    <property type="match status" value="1"/>
</dbReference>
<dbReference type="InterPro" id="IPR036291">
    <property type="entry name" value="NAD(P)-bd_dom_sf"/>
</dbReference>
<organism evidence="4">
    <name type="scientific">marine metagenome</name>
    <dbReference type="NCBI Taxonomy" id="408172"/>
    <lineage>
        <taxon>unclassified sequences</taxon>
        <taxon>metagenomes</taxon>
        <taxon>ecological metagenomes</taxon>
    </lineage>
</organism>
<dbReference type="PANTHER" id="PTHR43818">
    <property type="entry name" value="BCDNA.GH03377"/>
    <property type="match status" value="1"/>
</dbReference>
<dbReference type="PANTHER" id="PTHR43818:SF11">
    <property type="entry name" value="BCDNA.GH03377"/>
    <property type="match status" value="1"/>
</dbReference>
<dbReference type="SUPFAM" id="SSF55347">
    <property type="entry name" value="Glyceraldehyde-3-phosphate dehydrogenase-like, C-terminal domain"/>
    <property type="match status" value="1"/>
</dbReference>
<name>A0A381ZSN9_9ZZZZ</name>
<dbReference type="EMBL" id="UINC01022390">
    <property type="protein sequence ID" value="SVA91902.1"/>
    <property type="molecule type" value="Genomic_DNA"/>
</dbReference>
<dbReference type="Gene3D" id="3.40.50.720">
    <property type="entry name" value="NAD(P)-binding Rossmann-like Domain"/>
    <property type="match status" value="1"/>
</dbReference>
<proteinExistence type="predicted"/>
<dbReference type="InterPro" id="IPR055170">
    <property type="entry name" value="GFO_IDH_MocA-like_dom"/>
</dbReference>
<accession>A0A381ZSN9</accession>
<sequence>MSDVRVGIVGAGANTTTKHIPLLQAINGVEIVGVANRGESSSSAVAKRFGIPKTYGHWKQAVVDPDTNAIVIGTWPYLHCPVTLAAIGVGKHVLTEARMAMNAAEARCMLDASLAKPGLVAQVVPSPITLFADAIIQRFIAEGFLGQLLAVESRVRGDFLDGESPMHWRQNTQLSGNNTLAMGIYYEAVVRWVGRATNVMARAKTFTRQRLDESGEPQPVVVPEHLDVVANLECGAQLHLQQSAVTALLQDDAIYLFGSEGTLRLTSDRLFGGRKGDDQLTEISIADGERGEWQVESDFVAAIRGERSVTHTTFADGVHYMEFTDAVARSIRSSRLEAV</sequence>
<evidence type="ECO:0000259" key="2">
    <source>
        <dbReference type="Pfam" id="PF01408"/>
    </source>
</evidence>
<evidence type="ECO:0000259" key="3">
    <source>
        <dbReference type="Pfam" id="PF22725"/>
    </source>
</evidence>
<dbReference type="Pfam" id="PF01408">
    <property type="entry name" value="GFO_IDH_MocA"/>
    <property type="match status" value="1"/>
</dbReference>
<dbReference type="AlphaFoldDB" id="A0A381ZSN9"/>
<feature type="domain" description="Gfo/Idh/MocA-like oxidoreductase N-terminal" evidence="2">
    <location>
        <begin position="4"/>
        <end position="112"/>
    </location>
</feature>
<dbReference type="Gene3D" id="3.30.360.10">
    <property type="entry name" value="Dihydrodipicolinate Reductase, domain 2"/>
    <property type="match status" value="1"/>
</dbReference>
<protein>
    <submittedName>
        <fullName evidence="4">Uncharacterized protein</fullName>
    </submittedName>
</protein>
<feature type="domain" description="GFO/IDH/MocA-like oxidoreductase" evidence="3">
    <location>
        <begin position="136"/>
        <end position="264"/>
    </location>
</feature>
<dbReference type="InterPro" id="IPR050463">
    <property type="entry name" value="Gfo/Idh/MocA_oxidrdct_glycsds"/>
</dbReference>
<dbReference type="GO" id="GO:0000166">
    <property type="term" value="F:nucleotide binding"/>
    <property type="evidence" value="ECO:0007669"/>
    <property type="project" value="InterPro"/>
</dbReference>
<dbReference type="GO" id="GO:0016491">
    <property type="term" value="F:oxidoreductase activity"/>
    <property type="evidence" value="ECO:0007669"/>
    <property type="project" value="UniProtKB-KW"/>
</dbReference>
<keyword evidence="1" id="KW-0560">Oxidoreductase</keyword>